<gene>
    <name evidence="1" type="primary">BnaCnng53070D</name>
    <name evidence="1" type="ORF">GSBRNA2T00057797001</name>
</gene>
<dbReference type="PaxDb" id="3708-A0A078JJQ8"/>
<dbReference type="Proteomes" id="UP000028999">
    <property type="component" value="Unassembled WGS sequence"/>
</dbReference>
<accession>A0A078JJQ8</accession>
<name>A0A078JJQ8_BRANA</name>
<reference evidence="1 2" key="1">
    <citation type="journal article" date="2014" name="Science">
        <title>Plant genetics. Early allopolyploid evolution in the post-Neolithic Brassica napus oilseed genome.</title>
        <authorList>
            <person name="Chalhoub B."/>
            <person name="Denoeud F."/>
            <person name="Liu S."/>
            <person name="Parkin I.A."/>
            <person name="Tang H."/>
            <person name="Wang X."/>
            <person name="Chiquet J."/>
            <person name="Belcram H."/>
            <person name="Tong C."/>
            <person name="Samans B."/>
            <person name="Correa M."/>
            <person name="Da Silva C."/>
            <person name="Just J."/>
            <person name="Falentin C."/>
            <person name="Koh C.S."/>
            <person name="Le Clainche I."/>
            <person name="Bernard M."/>
            <person name="Bento P."/>
            <person name="Noel B."/>
            <person name="Labadie K."/>
            <person name="Alberti A."/>
            <person name="Charles M."/>
            <person name="Arnaud D."/>
            <person name="Guo H."/>
            <person name="Daviaud C."/>
            <person name="Alamery S."/>
            <person name="Jabbari K."/>
            <person name="Zhao M."/>
            <person name="Edger P.P."/>
            <person name="Chelaifa H."/>
            <person name="Tack D."/>
            <person name="Lassalle G."/>
            <person name="Mestiri I."/>
            <person name="Schnel N."/>
            <person name="Le Paslier M.C."/>
            <person name="Fan G."/>
            <person name="Renault V."/>
            <person name="Bayer P.E."/>
            <person name="Golicz A.A."/>
            <person name="Manoli S."/>
            <person name="Lee T.H."/>
            <person name="Thi V.H."/>
            <person name="Chalabi S."/>
            <person name="Hu Q."/>
            <person name="Fan C."/>
            <person name="Tollenaere R."/>
            <person name="Lu Y."/>
            <person name="Battail C."/>
            <person name="Shen J."/>
            <person name="Sidebottom C.H."/>
            <person name="Wang X."/>
            <person name="Canaguier A."/>
            <person name="Chauveau A."/>
            <person name="Berard A."/>
            <person name="Deniot G."/>
            <person name="Guan M."/>
            <person name="Liu Z."/>
            <person name="Sun F."/>
            <person name="Lim Y.P."/>
            <person name="Lyons E."/>
            <person name="Town C.D."/>
            <person name="Bancroft I."/>
            <person name="Wang X."/>
            <person name="Meng J."/>
            <person name="Ma J."/>
            <person name="Pires J.C."/>
            <person name="King G.J."/>
            <person name="Brunel D."/>
            <person name="Delourme R."/>
            <person name="Renard M."/>
            <person name="Aury J.M."/>
            <person name="Adams K.L."/>
            <person name="Batley J."/>
            <person name="Snowdon R.J."/>
            <person name="Tost J."/>
            <person name="Edwards D."/>
            <person name="Zhou Y."/>
            <person name="Hua W."/>
            <person name="Sharpe A.G."/>
            <person name="Paterson A.H."/>
            <person name="Guan C."/>
            <person name="Wincker P."/>
        </authorList>
    </citation>
    <scope>NUCLEOTIDE SEQUENCE [LARGE SCALE GENOMIC DNA]</scope>
    <source>
        <strain evidence="2">cv. Darmor-bzh</strain>
    </source>
</reference>
<organism evidence="1 2">
    <name type="scientific">Brassica napus</name>
    <name type="common">Rape</name>
    <dbReference type="NCBI Taxonomy" id="3708"/>
    <lineage>
        <taxon>Eukaryota</taxon>
        <taxon>Viridiplantae</taxon>
        <taxon>Streptophyta</taxon>
        <taxon>Embryophyta</taxon>
        <taxon>Tracheophyta</taxon>
        <taxon>Spermatophyta</taxon>
        <taxon>Magnoliopsida</taxon>
        <taxon>eudicotyledons</taxon>
        <taxon>Gunneridae</taxon>
        <taxon>Pentapetalae</taxon>
        <taxon>rosids</taxon>
        <taxon>malvids</taxon>
        <taxon>Brassicales</taxon>
        <taxon>Brassicaceae</taxon>
        <taxon>Brassiceae</taxon>
        <taxon>Brassica</taxon>
    </lineage>
</organism>
<sequence length="45" mass="4926">MRSRIGRGSSPLGDDSDLGKALCACGVGMEEISTLRLTRDHRIFF</sequence>
<protein>
    <submittedName>
        <fullName evidence="1">BnaCnng53070D protein</fullName>
    </submittedName>
</protein>
<keyword evidence="2" id="KW-1185">Reference proteome</keyword>
<proteinExistence type="predicted"/>
<evidence type="ECO:0000313" key="2">
    <source>
        <dbReference type="Proteomes" id="UP000028999"/>
    </source>
</evidence>
<dbReference type="Gramene" id="CDY66994">
    <property type="protein sequence ID" value="CDY66994"/>
    <property type="gene ID" value="GSBRNA2T00057797001"/>
</dbReference>
<evidence type="ECO:0000313" key="1">
    <source>
        <dbReference type="EMBL" id="CDY66994.1"/>
    </source>
</evidence>
<dbReference type="AlphaFoldDB" id="A0A078JJQ8"/>
<dbReference type="EMBL" id="LK035650">
    <property type="protein sequence ID" value="CDY66994.1"/>
    <property type="molecule type" value="Genomic_DNA"/>
</dbReference>